<dbReference type="RefSeq" id="XP_067925315.1">
    <property type="nucleotide sequence ID" value="XM_068062708.1"/>
</dbReference>
<organism evidence="2 3">
    <name type="scientific">Cystoisospora suis</name>
    <dbReference type="NCBI Taxonomy" id="483139"/>
    <lineage>
        <taxon>Eukaryota</taxon>
        <taxon>Sar</taxon>
        <taxon>Alveolata</taxon>
        <taxon>Apicomplexa</taxon>
        <taxon>Conoidasida</taxon>
        <taxon>Coccidia</taxon>
        <taxon>Eucoccidiorida</taxon>
        <taxon>Eimeriorina</taxon>
        <taxon>Sarcocystidae</taxon>
        <taxon>Cystoisospora</taxon>
    </lineage>
</organism>
<feature type="region of interest" description="Disordered" evidence="1">
    <location>
        <begin position="802"/>
        <end position="841"/>
    </location>
</feature>
<accession>A0A2C6KTP4</accession>
<proteinExistence type="predicted"/>
<gene>
    <name evidence="2" type="ORF">CSUI_002508</name>
</gene>
<feature type="compositionally biased region" description="Polar residues" evidence="1">
    <location>
        <begin position="81"/>
        <end position="90"/>
    </location>
</feature>
<evidence type="ECO:0000313" key="2">
    <source>
        <dbReference type="EMBL" id="PHJ23640.1"/>
    </source>
</evidence>
<feature type="compositionally biased region" description="Basic residues" evidence="1">
    <location>
        <begin position="552"/>
        <end position="563"/>
    </location>
</feature>
<dbReference type="GeneID" id="94425919"/>
<feature type="compositionally biased region" description="Basic and acidic residues" evidence="1">
    <location>
        <begin position="195"/>
        <end position="215"/>
    </location>
</feature>
<dbReference type="VEuPathDB" id="ToxoDB:CSUI_002508"/>
<evidence type="ECO:0000313" key="3">
    <source>
        <dbReference type="Proteomes" id="UP000221165"/>
    </source>
</evidence>
<feature type="compositionally biased region" description="Basic and acidic residues" evidence="1">
    <location>
        <begin position="539"/>
        <end position="551"/>
    </location>
</feature>
<feature type="compositionally biased region" description="Acidic residues" evidence="1">
    <location>
        <begin position="906"/>
        <end position="915"/>
    </location>
</feature>
<dbReference type="EMBL" id="MIGC01001048">
    <property type="protein sequence ID" value="PHJ23640.1"/>
    <property type="molecule type" value="Genomic_DNA"/>
</dbReference>
<feature type="region of interest" description="Disordered" evidence="1">
    <location>
        <begin position="532"/>
        <end position="576"/>
    </location>
</feature>
<name>A0A2C6KTP4_9APIC</name>
<feature type="region of interest" description="Disordered" evidence="1">
    <location>
        <begin position="606"/>
        <end position="727"/>
    </location>
</feature>
<evidence type="ECO:0000256" key="1">
    <source>
        <dbReference type="SAM" id="MobiDB-lite"/>
    </source>
</evidence>
<feature type="compositionally biased region" description="Basic and acidic residues" evidence="1">
    <location>
        <begin position="819"/>
        <end position="831"/>
    </location>
</feature>
<feature type="region of interest" description="Disordered" evidence="1">
    <location>
        <begin position="74"/>
        <end position="95"/>
    </location>
</feature>
<reference evidence="2 3" key="1">
    <citation type="journal article" date="2017" name="Int. J. Parasitol.">
        <title>The genome of the protozoan parasite Cystoisospora suis and a reverse vaccinology approach to identify vaccine candidates.</title>
        <authorList>
            <person name="Palmieri N."/>
            <person name="Shrestha A."/>
            <person name="Ruttkowski B."/>
            <person name="Beck T."/>
            <person name="Vogl C."/>
            <person name="Tomley F."/>
            <person name="Blake D.P."/>
            <person name="Joachim A."/>
        </authorList>
    </citation>
    <scope>NUCLEOTIDE SEQUENCE [LARGE SCALE GENOMIC DNA]</scope>
    <source>
        <strain evidence="2 3">Wien I</strain>
    </source>
</reference>
<feature type="compositionally biased region" description="Basic and acidic residues" evidence="1">
    <location>
        <begin position="675"/>
        <end position="686"/>
    </location>
</feature>
<dbReference type="Proteomes" id="UP000221165">
    <property type="component" value="Unassembled WGS sequence"/>
</dbReference>
<comment type="caution">
    <text evidence="2">The sequence shown here is derived from an EMBL/GenBank/DDBJ whole genome shotgun (WGS) entry which is preliminary data.</text>
</comment>
<protein>
    <submittedName>
        <fullName evidence="2">Uncharacterized protein</fullName>
    </submittedName>
</protein>
<dbReference type="OrthoDB" id="366006at2759"/>
<feature type="region of interest" description="Disordered" evidence="1">
    <location>
        <begin position="195"/>
        <end position="223"/>
    </location>
</feature>
<feature type="compositionally biased region" description="Polar residues" evidence="1">
    <location>
        <begin position="832"/>
        <end position="841"/>
    </location>
</feature>
<feature type="compositionally biased region" description="Basic and acidic residues" evidence="1">
    <location>
        <begin position="714"/>
        <end position="727"/>
    </location>
</feature>
<feature type="compositionally biased region" description="Basic and acidic residues" evidence="1">
    <location>
        <begin position="916"/>
        <end position="925"/>
    </location>
</feature>
<keyword evidence="3" id="KW-1185">Reference proteome</keyword>
<sequence length="1363" mass="145702">MTGVSPDFRSGLRPIVKSSRVLSTSYRQEGEGNCMKTSNQRQAMYTTPKNRIFPQLASSSSSHSCHTTLDAISPLDPSLPHESSQPSSVSPGHRHGVPLQTCASSVFPDSPRILLYFQVLVWFCLLSLPIDGVVSVVLSGRGGAPSIGNARTVDSFVSTAGLLQPLQMVAPSLAPLSSSCPLKHLRLLVTRESEEAIDDHHHSNSERKRERKEDDSVSSLSSCDRTPGVVVTILPSRGEGLSSFHHLDTLQPASSSTMPPTPSIFSLLNGPPSSLSASSSASSSSVQSAPSSPLFVLDVSPSGEPAHSQSLVSSSLSSHLPGCRSTPSSNFIPSSSVLAGTAAAACCCDALVLPLSYAHLGYPLSLLKQELPQLLFFSTALQQQLNLCQLKDTLAANACAPMSAVSTPMPPLVVPASSGGSLARASVQQGAVAEGHGNAIPRIDGQATPAAPPATPERLRAGMFGAPHVSPANLACRKKPLIVFVTDFKSSGAGDASGATASSTGATTPPVSDLVVLSLDTPEPVALQVASAPGVAADRTQENAPEKDKPRWRGSHRWNKRLGMKSAPTEQVSGGAGDEHRLAALAVRNVLDAVWRDVQFDVEMSKEGHRGAQGTGARNQKTSSKEGEASASFDRQARNISSGEATEKVEKPAHAPATTTQQGQEETKTSPSGGETREPSTRRDDLPPEGAPGSSDGMGDRQMTKAGETTPVSEKNKAAEDGDAPQEEKTWLALSSLYSVYVVLIPPLGAEGSPAHENEMKGEKTDPRSVLSQQIRHVIQGIISRFRRDELNAVNPWVGNDACTMPGRPKAGNKQPHKASHEPSCEAEEQKNVSSASTHLQLPIQSTESAKGNQGTKDRCLLPSLLLLRSLPLVAETCYGALNDIATGHTFKTSFLRRYGRKETGGEGEEEEGAEEEGRSRHEDGLRSVQDVAAVAGEVSRRAVEGVVRMLKKDDLSGASGRRISWAFDVHRIKEATKQRFELLLQLQPPAFHVGFSPTFPSIASQLFHAALHFFDAAAAQGAKKRFWGGAEPDSQLTAQTRGELENELARSLAPRYSLQLNALRAEAVRQFRERIRELQRGQVLALEKLVMAQRQQPPMFQRDAGGAQPEQAHSGVLSYRRFSRLVQGLLKEAGISFLSELRLFHKNFSPSLLRCLTGSARRVPWSGVQSSSVEGRQHQRLLDVLREVAGSVLQQQQLLLTEYAGGLQGGLWSSSAVGSWVTETLAEAKEKFSESRPVQAAVRAMRHAEENHEVVRRMVAWWRNRKPIEVSLQYVSPTAFGLSNVKREVGLSPSEVAYAGSHGSLKTKIRKLWSGARAAGSSASSGAPALDEALEKSGGSSLLPDLSLLSSLMVYGPQSGNS</sequence>
<feature type="region of interest" description="Disordered" evidence="1">
    <location>
        <begin position="901"/>
        <end position="925"/>
    </location>
</feature>